<accession>A0A9J7AZA8</accession>
<dbReference type="FunFam" id="3.40.50.720:FF:000702">
    <property type="entry name" value="NADH dehydrogenase (Ubiquinone)"/>
    <property type="match status" value="1"/>
</dbReference>
<dbReference type="Gene3D" id="3.40.50.720">
    <property type="entry name" value="NAD(P)-binding Rossmann-like Domain"/>
    <property type="match status" value="1"/>
</dbReference>
<evidence type="ECO:0000259" key="1">
    <source>
        <dbReference type="Pfam" id="PF01370"/>
    </source>
</evidence>
<dbReference type="AlphaFoldDB" id="A0A9J7AZA8"/>
<dbReference type="GO" id="GO:0044877">
    <property type="term" value="F:protein-containing complex binding"/>
    <property type="evidence" value="ECO:0007669"/>
    <property type="project" value="TreeGrafter"/>
</dbReference>
<dbReference type="Pfam" id="PF01370">
    <property type="entry name" value="Epimerase"/>
    <property type="match status" value="1"/>
</dbReference>
<dbReference type="SUPFAM" id="SSF51735">
    <property type="entry name" value="NAD(P)-binding Rossmann-fold domains"/>
    <property type="match status" value="1"/>
</dbReference>
<dbReference type="InterPro" id="IPR051207">
    <property type="entry name" value="ComplexI_NDUFA9_subunit"/>
</dbReference>
<dbReference type="Proteomes" id="UP001060336">
    <property type="component" value="Chromosome"/>
</dbReference>
<organism evidence="2 3">
    <name type="scientific">Nisaea acidiphila</name>
    <dbReference type="NCBI Taxonomy" id="1862145"/>
    <lineage>
        <taxon>Bacteria</taxon>
        <taxon>Pseudomonadati</taxon>
        <taxon>Pseudomonadota</taxon>
        <taxon>Alphaproteobacteria</taxon>
        <taxon>Rhodospirillales</taxon>
        <taxon>Thalassobaculaceae</taxon>
        <taxon>Nisaea</taxon>
    </lineage>
</organism>
<protein>
    <submittedName>
        <fullName evidence="2">Complex I NDUFA9 subunit family protein</fullName>
    </submittedName>
</protein>
<gene>
    <name evidence="2" type="ORF">NUH88_08675</name>
</gene>
<dbReference type="InterPro" id="IPR036291">
    <property type="entry name" value="NAD(P)-bd_dom_sf"/>
</dbReference>
<dbReference type="PANTHER" id="PTHR12126">
    <property type="entry name" value="NADH-UBIQUINONE OXIDOREDUCTASE 39 KDA SUBUNIT-RELATED"/>
    <property type="match status" value="1"/>
</dbReference>
<name>A0A9J7AZA8_9PROT</name>
<feature type="domain" description="NAD-dependent epimerase/dehydratase" evidence="1">
    <location>
        <begin position="7"/>
        <end position="217"/>
    </location>
</feature>
<dbReference type="RefSeq" id="WP_257771435.1">
    <property type="nucleotide sequence ID" value="NZ_CP102480.1"/>
</dbReference>
<dbReference type="InterPro" id="IPR001509">
    <property type="entry name" value="Epimerase_deHydtase"/>
</dbReference>
<dbReference type="EMBL" id="CP102480">
    <property type="protein sequence ID" value="UUX51761.1"/>
    <property type="molecule type" value="Genomic_DNA"/>
</dbReference>
<dbReference type="PANTHER" id="PTHR12126:SF11">
    <property type="entry name" value="NADH DEHYDROGENASE [UBIQUINONE] 1 ALPHA SUBCOMPLEX SUBUNIT 9, MITOCHONDRIAL"/>
    <property type="match status" value="1"/>
</dbReference>
<evidence type="ECO:0000313" key="2">
    <source>
        <dbReference type="EMBL" id="UUX51761.1"/>
    </source>
</evidence>
<reference evidence="2" key="1">
    <citation type="submission" date="2022-08" db="EMBL/GenBank/DDBJ databases">
        <title>Nisaea acidiphila sp. nov., isolated from a marine algal debris and emended description of the genus Nisaea Urios et al. 2008.</title>
        <authorList>
            <person name="Kwon K."/>
        </authorList>
    </citation>
    <scope>NUCLEOTIDE SEQUENCE</scope>
    <source>
        <strain evidence="2">MEBiC11861</strain>
    </source>
</reference>
<dbReference type="CDD" id="cd05271">
    <property type="entry name" value="NDUFA9_like_SDR_a"/>
    <property type="match status" value="1"/>
</dbReference>
<sequence>MFDGKQITIFGGSGFIGRNIVRELAQRGARIEVACRDVEGAKHLKVQGVVGQVTPVHVDVTEGESAIAPAVEGADMVINLCGILYESGRNRFDAVQATAPGLIAAAAAKAGAKKFVHISAIGADAKSPARYARSKAAGEEAVRAAFPGASILRPSIVFGPDDDFFNRFGAMAESLPFLPLIGGGKTKFQPVYVDDVADAALNALASDPAAGKIFELGGPKIYSFRDLMELVIAQTGRKRRLVDIPFWLASVEAAFLEWLPTPPLTRDQVELLKSDNVVSEGALTLQDLEVEPTACEAILPTYLDRFRPGGRYNRFRAA</sequence>
<evidence type="ECO:0000313" key="3">
    <source>
        <dbReference type="Proteomes" id="UP001060336"/>
    </source>
</evidence>
<proteinExistence type="predicted"/>
<dbReference type="KEGG" id="naci:NUH88_08675"/>
<keyword evidence="3" id="KW-1185">Reference proteome</keyword>